<dbReference type="Proteomes" id="UP000540423">
    <property type="component" value="Unassembled WGS sequence"/>
</dbReference>
<sequence length="204" mass="21558">MMAHRSTAVHGLALTGALTATWDGLHPLFDQWLQAGRDAANKGACGDHLVYRDGTPVGEEPDGDDRTGHPTMTATRLGWISAARHVASYSAGQLAGTLIVTRTLGYRVPVGALLVGAGINGFTHLVIDKRQPLLWLAARAGKGGYVEHCTVVRKIDEEGTVQVESSGPGSAAFELDQALHRGIGVMAALVTSWLTLRSTKKGRA</sequence>
<comment type="caution">
    <text evidence="1">The sequence shown here is derived from an EMBL/GenBank/DDBJ whole genome shotgun (WGS) entry which is preliminary data.</text>
</comment>
<proteinExistence type="predicted"/>
<evidence type="ECO:0000313" key="1">
    <source>
        <dbReference type="EMBL" id="MBB6439403.1"/>
    </source>
</evidence>
<protein>
    <submittedName>
        <fullName evidence="1">Uncharacterized protein</fullName>
    </submittedName>
</protein>
<accession>A0A7X0HNG7</accession>
<organism evidence="1 2">
    <name type="scientific">Streptomyces candidus</name>
    <dbReference type="NCBI Taxonomy" id="67283"/>
    <lineage>
        <taxon>Bacteria</taxon>
        <taxon>Bacillati</taxon>
        <taxon>Actinomycetota</taxon>
        <taxon>Actinomycetes</taxon>
        <taxon>Kitasatosporales</taxon>
        <taxon>Streptomycetaceae</taxon>
        <taxon>Streptomyces</taxon>
    </lineage>
</organism>
<reference evidence="1 2" key="1">
    <citation type="submission" date="2020-08" db="EMBL/GenBank/DDBJ databases">
        <title>Genomic Encyclopedia of Type Strains, Phase IV (KMG-IV): sequencing the most valuable type-strain genomes for metagenomic binning, comparative biology and taxonomic classification.</title>
        <authorList>
            <person name="Goeker M."/>
        </authorList>
    </citation>
    <scope>NUCLEOTIDE SEQUENCE [LARGE SCALE GENOMIC DNA]</scope>
    <source>
        <strain evidence="1 2">DSM 40141</strain>
    </source>
</reference>
<dbReference type="AlphaFoldDB" id="A0A7X0HNG7"/>
<gene>
    <name evidence="1" type="ORF">HNQ79_005915</name>
</gene>
<evidence type="ECO:0000313" key="2">
    <source>
        <dbReference type="Proteomes" id="UP000540423"/>
    </source>
</evidence>
<name>A0A7X0HNG7_9ACTN</name>
<keyword evidence="2" id="KW-1185">Reference proteome</keyword>
<dbReference type="RefSeq" id="WP_185035953.1">
    <property type="nucleotide sequence ID" value="NZ_BNBN01000015.1"/>
</dbReference>
<dbReference type="EMBL" id="JACHEM010000021">
    <property type="protein sequence ID" value="MBB6439403.1"/>
    <property type="molecule type" value="Genomic_DNA"/>
</dbReference>